<keyword evidence="3" id="KW-0255">Endonuclease</keyword>
<keyword evidence="3" id="KW-0540">Nuclease</keyword>
<dbReference type="OrthoDB" id="11472at2157"/>
<feature type="region of interest" description="Disordered" evidence="1">
    <location>
        <begin position="567"/>
        <end position="587"/>
    </location>
</feature>
<evidence type="ECO:0000313" key="4">
    <source>
        <dbReference type="Proteomes" id="UP000509346"/>
    </source>
</evidence>
<dbReference type="KEGG" id="hpel:HZS54_20205"/>
<evidence type="ECO:0000313" key="3">
    <source>
        <dbReference type="EMBL" id="QLH83810.1"/>
    </source>
</evidence>
<dbReference type="EMBL" id="CP058909">
    <property type="protein sequence ID" value="QLH83810.1"/>
    <property type="molecule type" value="Genomic_DNA"/>
</dbReference>
<protein>
    <submittedName>
        <fullName evidence="3">HNH endonuclease</fullName>
    </submittedName>
</protein>
<dbReference type="Proteomes" id="UP000509346">
    <property type="component" value="Chromosome"/>
</dbReference>
<keyword evidence="4" id="KW-1185">Reference proteome</keyword>
<reference evidence="3 4" key="1">
    <citation type="submission" date="2020-07" db="EMBL/GenBank/DDBJ databases">
        <title>Halosimplex litoreum sp. nov. and Halosimplex rubrum sp. nov., isolated from different salt environments.</title>
        <authorList>
            <person name="Cui H."/>
        </authorList>
    </citation>
    <scope>NUCLEOTIDE SEQUENCE [LARGE SCALE GENOMIC DNA]</scope>
    <source>
        <strain evidence="3 4">R2</strain>
    </source>
</reference>
<dbReference type="GO" id="GO:0004519">
    <property type="term" value="F:endonuclease activity"/>
    <property type="evidence" value="ECO:0007669"/>
    <property type="project" value="UniProtKB-KW"/>
</dbReference>
<feature type="domain" description="HNH nuclease" evidence="2">
    <location>
        <begin position="470"/>
        <end position="526"/>
    </location>
</feature>
<dbReference type="RefSeq" id="WP_179918852.1">
    <property type="nucleotide sequence ID" value="NZ_CP058909.1"/>
</dbReference>
<feature type="region of interest" description="Disordered" evidence="1">
    <location>
        <begin position="132"/>
        <end position="165"/>
    </location>
</feature>
<evidence type="ECO:0000259" key="2">
    <source>
        <dbReference type="SMART" id="SM00507"/>
    </source>
</evidence>
<dbReference type="InterPro" id="IPR003615">
    <property type="entry name" value="HNH_nuc"/>
</dbReference>
<dbReference type="InterPro" id="IPR041025">
    <property type="entry name" value="HNH_repeat"/>
</dbReference>
<keyword evidence="3" id="KW-0378">Hydrolase</keyword>
<dbReference type="GeneID" id="56084964"/>
<dbReference type="Gene3D" id="1.10.30.50">
    <property type="match status" value="1"/>
</dbReference>
<dbReference type="SMART" id="SM00507">
    <property type="entry name" value="HNHc"/>
    <property type="match status" value="1"/>
</dbReference>
<proteinExistence type="predicted"/>
<accession>A0A7D5TBL3</accession>
<evidence type="ECO:0000256" key="1">
    <source>
        <dbReference type="SAM" id="MobiDB-lite"/>
    </source>
</evidence>
<dbReference type="Pfam" id="PF13391">
    <property type="entry name" value="HNH_2"/>
    <property type="match status" value="1"/>
</dbReference>
<name>A0A7D5TBL3_9EURY</name>
<organism evidence="3 4">
    <name type="scientific">Halosimplex pelagicum</name>
    <dbReference type="NCBI Taxonomy" id="869886"/>
    <lineage>
        <taxon>Archaea</taxon>
        <taxon>Methanobacteriati</taxon>
        <taxon>Methanobacteriota</taxon>
        <taxon>Stenosarchaea group</taxon>
        <taxon>Halobacteria</taxon>
        <taxon>Halobacteriales</taxon>
        <taxon>Haloarculaceae</taxon>
        <taxon>Halosimplex</taxon>
    </lineage>
</organism>
<dbReference type="CDD" id="cd00085">
    <property type="entry name" value="HNHc"/>
    <property type="match status" value="1"/>
</dbReference>
<dbReference type="Pfam" id="PF18780">
    <property type="entry name" value="HNH_repeat"/>
    <property type="match status" value="2"/>
</dbReference>
<sequence length="587" mass="67215">MDTAPPRDDLLAELRNFHEDIGRVPTVREMRNEGPYSPHYYKDKFGSWHDALRAADIQPTHGVRPDVDREELVTSLQEVDEKIERSPRRTDVDEHGEFPYILYDEEFGSFVHALEEAGISPDEKQYRFSSVETPPELRGSANIQKLREGGPTPGSELPQGRSMKDRERGVWKFRISSGAIEQPDPIYYLNGEHVPELVIRRFFKSNPHVLEHRDPHGIRMAIGEHKPSWKEIGFEVVDELVSEGAFPEASFANLIVVRVNASEMSQYCFERSIETLIDGGEIPDDNIDSSDKHPIWGFSEEQEMIWRDLSERDGILFATQQGTFTHYMSVRETVQDTDFMIDLWVEYEDGIRAGGIEEPQPYIVIGEEIREISVPETELAADLDVELSESAVQQLNEERLETFTNRFGNFTTYLRDRERSDTGSSTITLGADSDLQDVSEALLGFPTDELPLFAEESRLNEVDTQVRKAAFREGIYEIYSGCAICGKLFESPSGEHNLEAAHILPRADDGPDVLQNGLALCSRHHWAFDNGWFEIDETYEIEIQDHPNLAGHEEFLRFNGESLHLPEREGLHPHPQYIQERNRRQDE</sequence>
<gene>
    <name evidence="3" type="ORF">HZS54_20205</name>
</gene>
<dbReference type="AlphaFoldDB" id="A0A7D5TBL3"/>